<dbReference type="GO" id="GO:0020037">
    <property type="term" value="F:heme binding"/>
    <property type="evidence" value="ECO:0007669"/>
    <property type="project" value="InterPro"/>
</dbReference>
<reference evidence="7 8" key="1">
    <citation type="submission" date="2018-06" db="EMBL/GenBank/DDBJ databases">
        <title>Genomic Encyclopedia of Archaeal and Bacterial Type Strains, Phase II (KMG-II): from individual species to whole genera.</title>
        <authorList>
            <person name="Goeker M."/>
        </authorList>
    </citation>
    <scope>NUCLEOTIDE SEQUENCE [LARGE SCALE GENOMIC DNA]</scope>
    <source>
        <strain evidence="7 8">DSM 27372</strain>
    </source>
</reference>
<evidence type="ECO:0000256" key="1">
    <source>
        <dbReference type="ARBA" id="ARBA00004196"/>
    </source>
</evidence>
<dbReference type="GO" id="GO:0004130">
    <property type="term" value="F:cytochrome-c peroxidase activity"/>
    <property type="evidence" value="ECO:0007669"/>
    <property type="project" value="TreeGrafter"/>
</dbReference>
<evidence type="ECO:0000313" key="8">
    <source>
        <dbReference type="Proteomes" id="UP000248198"/>
    </source>
</evidence>
<feature type="binding site" description="axial binding residue" evidence="5">
    <location>
        <position position="231"/>
    </location>
    <ligand>
        <name>heme c</name>
        <dbReference type="ChEBI" id="CHEBI:61717"/>
        <label>2</label>
    </ligand>
    <ligandPart>
        <name>Fe</name>
        <dbReference type="ChEBI" id="CHEBI:18248"/>
    </ligandPart>
</feature>
<evidence type="ECO:0000313" key="7">
    <source>
        <dbReference type="EMBL" id="PYF77363.1"/>
    </source>
</evidence>
<dbReference type="Pfam" id="PF03150">
    <property type="entry name" value="CCP_MauG"/>
    <property type="match status" value="1"/>
</dbReference>
<feature type="binding site" description="covalent" evidence="4">
    <location>
        <position position="85"/>
    </location>
    <ligand>
        <name>heme c</name>
        <dbReference type="ChEBI" id="CHEBI:61717"/>
        <label>1</label>
    </ligand>
</feature>
<dbReference type="PANTHER" id="PTHR30600">
    <property type="entry name" value="CYTOCHROME C PEROXIDASE-RELATED"/>
    <property type="match status" value="1"/>
</dbReference>
<evidence type="ECO:0000256" key="4">
    <source>
        <dbReference type="PIRSR" id="PIRSR000294-1"/>
    </source>
</evidence>
<dbReference type="EMBL" id="QKLU01000001">
    <property type="protein sequence ID" value="PYF77363.1"/>
    <property type="molecule type" value="Genomic_DNA"/>
</dbReference>
<comment type="subcellular location">
    <subcellularLocation>
        <location evidence="1">Cell envelope</location>
    </subcellularLocation>
</comment>
<dbReference type="InterPro" id="IPR051395">
    <property type="entry name" value="Cytochrome_c_Peroxidase/MauG"/>
</dbReference>
<dbReference type="PIRSF" id="PIRSF000294">
    <property type="entry name" value="Cytochrome-c_peroxidase"/>
    <property type="match status" value="1"/>
</dbReference>
<comment type="PTM">
    <text evidence="4">Binds 2 heme groups per subunit.</text>
</comment>
<proteinExistence type="predicted"/>
<dbReference type="GO" id="GO:0009055">
    <property type="term" value="F:electron transfer activity"/>
    <property type="evidence" value="ECO:0007669"/>
    <property type="project" value="InterPro"/>
</dbReference>
<keyword evidence="7" id="KW-0575">Peroxidase</keyword>
<keyword evidence="5" id="KW-0408">Iron</keyword>
<feature type="domain" description="Di-haem cytochrome c peroxidase" evidence="6">
    <location>
        <begin position="60"/>
        <end position="206"/>
    </location>
</feature>
<comment type="cofactor">
    <cofactor evidence="4">
        <name>heme</name>
        <dbReference type="ChEBI" id="CHEBI:30413"/>
    </cofactor>
    <text evidence="4">Binds 2 heme groups.</text>
</comment>
<dbReference type="Gene3D" id="1.10.760.10">
    <property type="entry name" value="Cytochrome c-like domain"/>
    <property type="match status" value="2"/>
</dbReference>
<dbReference type="InterPro" id="IPR026259">
    <property type="entry name" value="MauG/Cytc_peroxidase"/>
</dbReference>
<dbReference type="RefSeq" id="WP_110827411.1">
    <property type="nucleotide sequence ID" value="NZ_QKLU01000001.1"/>
</dbReference>
<organism evidence="7 8">
    <name type="scientific">Pedobacter nutrimenti</name>
    <dbReference type="NCBI Taxonomy" id="1241337"/>
    <lineage>
        <taxon>Bacteria</taxon>
        <taxon>Pseudomonadati</taxon>
        <taxon>Bacteroidota</taxon>
        <taxon>Sphingobacteriia</taxon>
        <taxon>Sphingobacteriales</taxon>
        <taxon>Sphingobacteriaceae</taxon>
        <taxon>Pedobacter</taxon>
    </lineage>
</organism>
<evidence type="ECO:0000256" key="2">
    <source>
        <dbReference type="ARBA" id="ARBA00022729"/>
    </source>
</evidence>
<keyword evidence="3" id="KW-0560">Oxidoreductase</keyword>
<keyword evidence="8" id="KW-1185">Reference proteome</keyword>
<comment type="caution">
    <text evidence="7">The sequence shown here is derived from an EMBL/GenBank/DDBJ whole genome shotgun (WGS) entry which is preliminary data.</text>
</comment>
<evidence type="ECO:0000259" key="6">
    <source>
        <dbReference type="Pfam" id="PF03150"/>
    </source>
</evidence>
<dbReference type="AlphaFoldDB" id="A0A318UMZ7"/>
<dbReference type="GO" id="GO:0046872">
    <property type="term" value="F:metal ion binding"/>
    <property type="evidence" value="ECO:0007669"/>
    <property type="project" value="UniProtKB-KW"/>
</dbReference>
<keyword evidence="5" id="KW-0479">Metal-binding</keyword>
<keyword evidence="4" id="KW-0349">Heme</keyword>
<accession>A0A318UMZ7</accession>
<dbReference type="SUPFAM" id="SSF46626">
    <property type="entry name" value="Cytochrome c"/>
    <property type="match status" value="2"/>
</dbReference>
<keyword evidence="2" id="KW-0732">Signal</keyword>
<dbReference type="GO" id="GO:0030313">
    <property type="term" value="C:cell envelope"/>
    <property type="evidence" value="ECO:0007669"/>
    <property type="project" value="UniProtKB-SubCell"/>
</dbReference>
<dbReference type="OrthoDB" id="9805202at2"/>
<protein>
    <submittedName>
        <fullName evidence="7">Cytochrome c peroxidase</fullName>
    </submittedName>
</protein>
<name>A0A318UMZ7_9SPHI</name>
<feature type="binding site" description="covalent" evidence="4">
    <location>
        <position position="230"/>
    </location>
    <ligand>
        <name>heme c</name>
        <dbReference type="ChEBI" id="CHEBI:61717"/>
        <label>2</label>
    </ligand>
</feature>
<dbReference type="InterPro" id="IPR036909">
    <property type="entry name" value="Cyt_c-like_dom_sf"/>
</dbReference>
<sequence>MKGSAKGTLVLLCVVLLSGSCKRQEPDLIPEEFKLHAMQIEVPEGFPAIEPAEENPLTEEGVALGRLLFYDVRLSGNNRISCASCHDPALAFSDGVALSAIGASGEQLHRHAPALINLAWAKNGLFWDGGASNLESQAFAPLSSPDEMYQNLTELEHELKQVPDYVNRFKQVFQAEIKSVYVVKALAQFERTLVSAKSRYDRYQRKAPGVSFSPEESLGLSLVNLKCRSCHSGELFTDNNYHNNGLDQDFSNTQFEGLYQGRYRISYQLSDLGKYKTPTLRNVLRTAPYMHDGRLSTIEEVLDHYEHGVKTYMTTDPLLNQWDGKPGIPLSSAEKKAIIAFLGTLTEPEFGINQKMNNPFNHFKK</sequence>
<evidence type="ECO:0000256" key="3">
    <source>
        <dbReference type="ARBA" id="ARBA00023002"/>
    </source>
</evidence>
<dbReference type="PROSITE" id="PS51257">
    <property type="entry name" value="PROKAR_LIPOPROTEIN"/>
    <property type="match status" value="1"/>
</dbReference>
<evidence type="ECO:0000256" key="5">
    <source>
        <dbReference type="PIRSR" id="PIRSR000294-2"/>
    </source>
</evidence>
<feature type="binding site" description="covalent" evidence="4">
    <location>
        <position position="227"/>
    </location>
    <ligand>
        <name>heme c</name>
        <dbReference type="ChEBI" id="CHEBI:61717"/>
        <label>2</label>
    </ligand>
</feature>
<dbReference type="Proteomes" id="UP000248198">
    <property type="component" value="Unassembled WGS sequence"/>
</dbReference>
<dbReference type="PANTHER" id="PTHR30600:SF10">
    <property type="entry name" value="BLL6722 PROTEIN"/>
    <property type="match status" value="1"/>
</dbReference>
<gene>
    <name evidence="7" type="ORF">B0O44_101845</name>
</gene>
<dbReference type="InterPro" id="IPR004852">
    <property type="entry name" value="Di-haem_cyt_c_peroxidsae"/>
</dbReference>
<feature type="binding site" description="covalent" evidence="4">
    <location>
        <position position="82"/>
    </location>
    <ligand>
        <name>heme c</name>
        <dbReference type="ChEBI" id="CHEBI:61717"/>
        <label>1</label>
    </ligand>
</feature>
<feature type="binding site" description="axial binding residue" evidence="5">
    <location>
        <position position="86"/>
    </location>
    <ligand>
        <name>heme c</name>
        <dbReference type="ChEBI" id="CHEBI:61717"/>
        <label>1</label>
    </ligand>
    <ligandPart>
        <name>Fe</name>
        <dbReference type="ChEBI" id="CHEBI:18248"/>
    </ligandPart>
</feature>